<evidence type="ECO:0000259" key="1">
    <source>
        <dbReference type="SMART" id="SM00507"/>
    </source>
</evidence>
<dbReference type="Proteomes" id="UP000520011">
    <property type="component" value="Unassembled WGS sequence"/>
</dbReference>
<keyword evidence="3" id="KW-1185">Reference proteome</keyword>
<dbReference type="CDD" id="cd00085">
    <property type="entry name" value="HNHc"/>
    <property type="match status" value="1"/>
</dbReference>
<feature type="domain" description="HNH nuclease" evidence="1">
    <location>
        <begin position="100"/>
        <end position="150"/>
    </location>
</feature>
<reference evidence="2 3" key="1">
    <citation type="submission" date="2020-08" db="EMBL/GenBank/DDBJ databases">
        <title>Genomic Encyclopedia of Type Strains, Phase IV (KMG-IV): sequencing the most valuable type-strain genomes for metagenomic binning, comparative biology and taxonomic classification.</title>
        <authorList>
            <person name="Goeker M."/>
        </authorList>
    </citation>
    <scope>NUCLEOTIDE SEQUENCE [LARGE SCALE GENOMIC DNA]</scope>
    <source>
        <strain evidence="2 3">DSM 16325</strain>
    </source>
</reference>
<accession>A0A7W8MV51</accession>
<keyword evidence="2" id="KW-0255">Endonuclease</keyword>
<keyword evidence="2" id="KW-0540">Nuclease</keyword>
<name>A0A7W8MV51_9BACL</name>
<dbReference type="AlphaFoldDB" id="A0A7W8MV51"/>
<dbReference type="Gene3D" id="1.10.30.50">
    <property type="match status" value="1"/>
</dbReference>
<evidence type="ECO:0000313" key="2">
    <source>
        <dbReference type="EMBL" id="MBB5325212.1"/>
    </source>
</evidence>
<dbReference type="InterPro" id="IPR003615">
    <property type="entry name" value="HNH_nuc"/>
</dbReference>
<sequence length="175" mass="19592">MTPDMVEGDKMPIQRTCLECGASFSVPPSQVRRGGGKFCSIGCGTRYRNKTDNPAWRPEVREKISKNHADVSGKNNPMYGMRGFLAPSFVDGRSSFKGDTYRRIALANLPHKCALCGQTDLSRLDVHHKDGNRKNNSIANLVFLCKKCHITKAHKYHRNERGIFIGAELNKEVVL</sequence>
<dbReference type="GO" id="GO:0004519">
    <property type="term" value="F:endonuclease activity"/>
    <property type="evidence" value="ECO:0007669"/>
    <property type="project" value="UniProtKB-KW"/>
</dbReference>
<protein>
    <submittedName>
        <fullName evidence="2">5-methylcytosine-specific restriction endonuclease McrA</fullName>
    </submittedName>
</protein>
<evidence type="ECO:0000313" key="3">
    <source>
        <dbReference type="Proteomes" id="UP000520011"/>
    </source>
</evidence>
<gene>
    <name evidence="2" type="ORF">HNQ34_002312</name>
</gene>
<dbReference type="SMART" id="SM00507">
    <property type="entry name" value="HNHc"/>
    <property type="match status" value="1"/>
</dbReference>
<dbReference type="EMBL" id="JACHEP010000013">
    <property type="protein sequence ID" value="MBB5325212.1"/>
    <property type="molecule type" value="Genomic_DNA"/>
</dbReference>
<proteinExistence type="predicted"/>
<dbReference type="Pfam" id="PF13392">
    <property type="entry name" value="HNH_3"/>
    <property type="match status" value="1"/>
</dbReference>
<comment type="caution">
    <text evidence="2">The sequence shown here is derived from an EMBL/GenBank/DDBJ whole genome shotgun (WGS) entry which is preliminary data.</text>
</comment>
<dbReference type="RefSeq" id="WP_183254550.1">
    <property type="nucleotide sequence ID" value="NZ_JACHEP010000013.1"/>
</dbReference>
<organism evidence="2 3">
    <name type="scientific">Anoxybacteroides tepidamans</name>
    <dbReference type="NCBI Taxonomy" id="265948"/>
    <lineage>
        <taxon>Bacteria</taxon>
        <taxon>Bacillati</taxon>
        <taxon>Bacillota</taxon>
        <taxon>Bacilli</taxon>
        <taxon>Bacillales</taxon>
        <taxon>Anoxybacillaceae</taxon>
        <taxon>Anoxybacteroides</taxon>
    </lineage>
</organism>
<keyword evidence="2" id="KW-0378">Hydrolase</keyword>